<dbReference type="Pfam" id="PF00106">
    <property type="entry name" value="adh_short"/>
    <property type="match status" value="1"/>
</dbReference>
<organism evidence="2 3">
    <name type="scientific">Thermothielavioides terrestris (strain ATCC 38088 / NRRL 8126)</name>
    <name type="common">Thielavia terrestris</name>
    <dbReference type="NCBI Taxonomy" id="578455"/>
    <lineage>
        <taxon>Eukaryota</taxon>
        <taxon>Fungi</taxon>
        <taxon>Dikarya</taxon>
        <taxon>Ascomycota</taxon>
        <taxon>Pezizomycotina</taxon>
        <taxon>Sordariomycetes</taxon>
        <taxon>Sordariomycetidae</taxon>
        <taxon>Sordariales</taxon>
        <taxon>Chaetomiaceae</taxon>
        <taxon>Thermothielavioides</taxon>
        <taxon>Thermothielavioides terrestris</taxon>
    </lineage>
</organism>
<dbReference type="HOGENOM" id="CLU_010194_9_1_1"/>
<dbReference type="InterPro" id="IPR036291">
    <property type="entry name" value="NAD(P)-bd_dom_sf"/>
</dbReference>
<dbReference type="GO" id="GO:0016616">
    <property type="term" value="F:oxidoreductase activity, acting on the CH-OH group of donors, NAD or NADP as acceptor"/>
    <property type="evidence" value="ECO:0007669"/>
    <property type="project" value="TreeGrafter"/>
</dbReference>
<proteinExistence type="inferred from homology"/>
<dbReference type="RefSeq" id="XP_003654750.1">
    <property type="nucleotide sequence ID" value="XM_003654702.1"/>
</dbReference>
<dbReference type="Gene3D" id="3.40.50.720">
    <property type="entry name" value="NAD(P)-binding Rossmann-like Domain"/>
    <property type="match status" value="1"/>
</dbReference>
<sequence length="200" mass="21324">MISVLITGASRGFGLALARELASRQNISRVFATARGNSPALNELAQQSPDRVVVVKLDVTNQESIKKAAAEVEGNLGGKGLDILINNAGVCQYSFGGVKSMDNLEESFTINVMGVHWVTREFLPLLQKGTLKKVANISTTMGSITLARAAAALPSPPYKISKAAMNALTVQYALEYEKEGFSFIALCPGVCTTTLVRSMI</sequence>
<dbReference type="InterPro" id="IPR002347">
    <property type="entry name" value="SDR_fam"/>
</dbReference>
<dbReference type="PRINTS" id="PR00081">
    <property type="entry name" value="GDHRDH"/>
</dbReference>
<dbReference type="SUPFAM" id="SSF51735">
    <property type="entry name" value="NAD(P)-binding Rossmann-fold domains"/>
    <property type="match status" value="1"/>
</dbReference>
<dbReference type="Proteomes" id="UP000008181">
    <property type="component" value="Chromosome 3"/>
</dbReference>
<dbReference type="KEGG" id="ttt:THITE_2130161"/>
<dbReference type="PRINTS" id="PR00080">
    <property type="entry name" value="SDRFAMILY"/>
</dbReference>
<evidence type="ECO:0000313" key="3">
    <source>
        <dbReference type="Proteomes" id="UP000008181"/>
    </source>
</evidence>
<reference evidence="2 3" key="1">
    <citation type="journal article" date="2011" name="Nat. Biotechnol.">
        <title>Comparative genomic analysis of the thermophilic biomass-degrading fungi Myceliophthora thermophila and Thielavia terrestris.</title>
        <authorList>
            <person name="Berka R.M."/>
            <person name="Grigoriev I.V."/>
            <person name="Otillar R."/>
            <person name="Salamov A."/>
            <person name="Grimwood J."/>
            <person name="Reid I."/>
            <person name="Ishmael N."/>
            <person name="John T."/>
            <person name="Darmond C."/>
            <person name="Moisan M.-C."/>
            <person name="Henrissat B."/>
            <person name="Coutinho P.M."/>
            <person name="Lombard V."/>
            <person name="Natvig D.O."/>
            <person name="Lindquist E."/>
            <person name="Schmutz J."/>
            <person name="Lucas S."/>
            <person name="Harris P."/>
            <person name="Powlowski J."/>
            <person name="Bellemare A."/>
            <person name="Taylor D."/>
            <person name="Butler G."/>
            <person name="de Vries R.P."/>
            <person name="Allijn I.E."/>
            <person name="van den Brink J."/>
            <person name="Ushinsky S."/>
            <person name="Storms R."/>
            <person name="Powell A.J."/>
            <person name="Paulsen I.T."/>
            <person name="Elbourne L.D.H."/>
            <person name="Baker S.E."/>
            <person name="Magnuson J."/>
            <person name="LaBoissiere S."/>
            <person name="Clutterbuck A.J."/>
            <person name="Martinez D."/>
            <person name="Wogulis M."/>
            <person name="de Leon A.L."/>
            <person name="Rey M.W."/>
            <person name="Tsang A."/>
        </authorList>
    </citation>
    <scope>NUCLEOTIDE SEQUENCE [LARGE SCALE GENOMIC DNA]</scope>
    <source>
        <strain evidence="3">ATCC 38088 / NRRL 8126</strain>
    </source>
</reference>
<dbReference type="PANTHER" id="PTHR45458">
    <property type="entry name" value="SHORT-CHAIN DEHYDROGENASE/REDUCTASE SDR"/>
    <property type="match status" value="1"/>
</dbReference>
<gene>
    <name evidence="2" type="ORF">THITE_2130161</name>
</gene>
<dbReference type="eggNOG" id="KOG1611">
    <property type="taxonomic scope" value="Eukaryota"/>
</dbReference>
<evidence type="ECO:0000256" key="1">
    <source>
        <dbReference type="RuleBase" id="RU000363"/>
    </source>
</evidence>
<dbReference type="GeneID" id="11516337"/>
<dbReference type="OrthoDB" id="7289984at2759"/>
<protein>
    <submittedName>
        <fullName evidence="2">Uncharacterized protein</fullName>
    </submittedName>
</protein>
<dbReference type="InterPro" id="IPR052184">
    <property type="entry name" value="SDR_enzymes"/>
</dbReference>
<keyword evidence="3" id="KW-1185">Reference proteome</keyword>
<dbReference type="AlphaFoldDB" id="G2R681"/>
<name>G2R681_THETT</name>
<comment type="similarity">
    <text evidence="1">Belongs to the short-chain dehydrogenases/reductases (SDR) family.</text>
</comment>
<dbReference type="EMBL" id="CP003011">
    <property type="protein sequence ID" value="AEO68414.1"/>
    <property type="molecule type" value="Genomic_DNA"/>
</dbReference>
<evidence type="ECO:0000313" key="2">
    <source>
        <dbReference type="EMBL" id="AEO68414.1"/>
    </source>
</evidence>
<accession>G2R681</accession>
<dbReference type="PANTHER" id="PTHR45458:SF1">
    <property type="entry name" value="SHORT CHAIN DEHYDROGENASE"/>
    <property type="match status" value="1"/>
</dbReference>